<keyword evidence="2" id="KW-1185">Reference proteome</keyword>
<name>A0A6S7G606_PARCT</name>
<dbReference type="SUPFAM" id="SSF48371">
    <property type="entry name" value="ARM repeat"/>
    <property type="match status" value="1"/>
</dbReference>
<reference evidence="1" key="1">
    <citation type="submission" date="2020-04" db="EMBL/GenBank/DDBJ databases">
        <authorList>
            <person name="Alioto T."/>
            <person name="Alioto T."/>
            <person name="Gomez Garrido J."/>
        </authorList>
    </citation>
    <scope>NUCLEOTIDE SEQUENCE</scope>
    <source>
        <strain evidence="1">A484AB</strain>
    </source>
</reference>
<dbReference type="Gene3D" id="1.25.10.10">
    <property type="entry name" value="Leucine-rich Repeat Variant"/>
    <property type="match status" value="1"/>
</dbReference>
<accession>A0A6S7G606</accession>
<organism evidence="1 2">
    <name type="scientific">Paramuricea clavata</name>
    <name type="common">Red gorgonian</name>
    <name type="synonym">Violescent sea-whip</name>
    <dbReference type="NCBI Taxonomy" id="317549"/>
    <lineage>
        <taxon>Eukaryota</taxon>
        <taxon>Metazoa</taxon>
        <taxon>Cnidaria</taxon>
        <taxon>Anthozoa</taxon>
        <taxon>Octocorallia</taxon>
        <taxon>Malacalcyonacea</taxon>
        <taxon>Plexauridae</taxon>
        <taxon>Paramuricea</taxon>
    </lineage>
</organism>
<dbReference type="EMBL" id="CACRXK020000733">
    <property type="protein sequence ID" value="CAB3984389.1"/>
    <property type="molecule type" value="Genomic_DNA"/>
</dbReference>
<sequence length="550" mass="62615">MEVKIHIESECPVPYQTSDLKINLNNIECIGDLKKKLQPLLSVAACDMSVYHKTRRELENREKISNLYVQEGDTFIVKFISVCKFIHLLSKFLDDMRAFVKDVCEAFSDGDRIMENIDWNADSLSAAANCYTAVLEDLIRKGEMFSPWRSKSTSANKHYFVQEGGLDLLATIYNFASKKRYPLPICVDSTLARHLNDKQTELEIRCLSCLWSLSETKEDRSLLLRNIGLEPIVHSLLKDIPDVVDDNRIYDVSRVNERSLGCLGGYVELPDIPQIFAENKEALSKVVWLTFNASDNFHKENAAITLFCCSNHPEAARKIIEHQCHRLVLEKFQGLELPCEEPAPLPFPVAIAYFLSLFLANIQTLPEENLLPYDEIQQINQVLEAFLHVVTPSEIGRYEVENGTVWISLIPFLRLALAGPSGPVGTENERLQTRPQVSVDPRLEMGTQPSEKSYDAEISNNRGIGPYNFSPAEKIGLFCLCHLANVHEHRELFKKEKLEDYLICVCWFAQRCPKVADLTPKLDGFERLEPPRLESIAKAYLSKCFGRKIK</sequence>
<dbReference type="InterPro" id="IPR016024">
    <property type="entry name" value="ARM-type_fold"/>
</dbReference>
<proteinExistence type="predicted"/>
<evidence type="ECO:0000313" key="1">
    <source>
        <dbReference type="EMBL" id="CAB3984389.1"/>
    </source>
</evidence>
<dbReference type="Proteomes" id="UP001152795">
    <property type="component" value="Unassembled WGS sequence"/>
</dbReference>
<dbReference type="InterPro" id="IPR011989">
    <property type="entry name" value="ARM-like"/>
</dbReference>
<gene>
    <name evidence="1" type="ORF">PACLA_8A051796</name>
</gene>
<comment type="caution">
    <text evidence="1">The sequence shown here is derived from an EMBL/GenBank/DDBJ whole genome shotgun (WGS) entry which is preliminary data.</text>
</comment>
<protein>
    <submittedName>
        <fullName evidence="1">Uncharacterized protein LOC113664598</fullName>
    </submittedName>
</protein>
<dbReference type="CDD" id="cd17039">
    <property type="entry name" value="Ubl_ubiquitin_like"/>
    <property type="match status" value="1"/>
</dbReference>
<dbReference type="OrthoDB" id="5948924at2759"/>
<evidence type="ECO:0000313" key="2">
    <source>
        <dbReference type="Proteomes" id="UP001152795"/>
    </source>
</evidence>
<dbReference type="AlphaFoldDB" id="A0A6S7G606"/>